<dbReference type="Gramene" id="OMERI11G08480.1">
    <property type="protein sequence ID" value="OMERI11G08480.1"/>
    <property type="gene ID" value="OMERI11G08480"/>
</dbReference>
<sequence>LLSSLSPLSSHLPSPPLIFLSLSSSSLAASFSTAHRRDGGELGGGGRTWGGGGGRRRDRRPVAPPFPSPPLPGSDSGARSGDDGRRAAAPPLPLPSPAATPARGRATTGEELYSAHSAKFAD</sequence>
<protein>
    <submittedName>
        <fullName evidence="2">Uncharacterized protein</fullName>
    </submittedName>
</protein>
<feature type="compositionally biased region" description="Low complexity" evidence="1">
    <location>
        <begin position="99"/>
        <end position="109"/>
    </location>
</feature>
<feature type="region of interest" description="Disordered" evidence="1">
    <location>
        <begin position="30"/>
        <end position="122"/>
    </location>
</feature>
<proteinExistence type="predicted"/>
<dbReference type="AlphaFoldDB" id="A0A0E0F4Q5"/>
<accession>A0A0E0F4Q5</accession>
<keyword evidence="3" id="KW-1185">Reference proteome</keyword>
<evidence type="ECO:0000313" key="3">
    <source>
        <dbReference type="Proteomes" id="UP000008021"/>
    </source>
</evidence>
<evidence type="ECO:0000313" key="2">
    <source>
        <dbReference type="EnsemblPlants" id="OMERI11G08480.1"/>
    </source>
</evidence>
<dbReference type="HOGENOM" id="CLU_2032583_0_0_1"/>
<reference evidence="2" key="2">
    <citation type="submission" date="2018-05" db="EMBL/GenBank/DDBJ databases">
        <title>OmerRS3 (Oryza meridionalis Reference Sequence Version 3).</title>
        <authorList>
            <person name="Zhang J."/>
            <person name="Kudrna D."/>
            <person name="Lee S."/>
            <person name="Talag J."/>
            <person name="Welchert J."/>
            <person name="Wing R.A."/>
        </authorList>
    </citation>
    <scope>NUCLEOTIDE SEQUENCE [LARGE SCALE GENOMIC DNA]</scope>
    <source>
        <strain evidence="2">cv. OR44</strain>
    </source>
</reference>
<dbReference type="Proteomes" id="UP000008021">
    <property type="component" value="Chromosome 11"/>
</dbReference>
<dbReference type="EnsemblPlants" id="OMERI11G08480.1">
    <property type="protein sequence ID" value="OMERI11G08480.1"/>
    <property type="gene ID" value="OMERI11G08480"/>
</dbReference>
<reference evidence="2" key="1">
    <citation type="submission" date="2015-04" db="UniProtKB">
        <authorList>
            <consortium name="EnsemblPlants"/>
        </authorList>
    </citation>
    <scope>IDENTIFICATION</scope>
</reference>
<name>A0A0E0F4Q5_9ORYZ</name>
<feature type="compositionally biased region" description="Gly residues" evidence="1">
    <location>
        <begin position="41"/>
        <end position="53"/>
    </location>
</feature>
<evidence type="ECO:0000256" key="1">
    <source>
        <dbReference type="SAM" id="MobiDB-lite"/>
    </source>
</evidence>
<organism evidence="2">
    <name type="scientific">Oryza meridionalis</name>
    <dbReference type="NCBI Taxonomy" id="40149"/>
    <lineage>
        <taxon>Eukaryota</taxon>
        <taxon>Viridiplantae</taxon>
        <taxon>Streptophyta</taxon>
        <taxon>Embryophyta</taxon>
        <taxon>Tracheophyta</taxon>
        <taxon>Spermatophyta</taxon>
        <taxon>Magnoliopsida</taxon>
        <taxon>Liliopsida</taxon>
        <taxon>Poales</taxon>
        <taxon>Poaceae</taxon>
        <taxon>BOP clade</taxon>
        <taxon>Oryzoideae</taxon>
        <taxon>Oryzeae</taxon>
        <taxon>Oryzinae</taxon>
        <taxon>Oryza</taxon>
    </lineage>
</organism>
<feature type="compositionally biased region" description="Pro residues" evidence="1">
    <location>
        <begin position="62"/>
        <end position="72"/>
    </location>
</feature>